<protein>
    <submittedName>
        <fullName evidence="2">Uncharacterized protein</fullName>
    </submittedName>
</protein>
<evidence type="ECO:0000313" key="3">
    <source>
        <dbReference type="EMBL" id="CDI43358.1"/>
    </source>
</evidence>
<dbReference type="AlphaFoldDB" id="U4QIP8"/>
<sequence length="95" mass="11480">MYHKKLDKPTETLAEWIENCNDKKKDLRGRKGKKVVLIDEFDWHKSKYKPPIEDIKETEVKLEDELNEPMRVPISKSPNIEQYEKTFTEEDTEWQ</sequence>
<gene>
    <name evidence="2" type="ORF">LHCIRMBIA953_02547</name>
    <name evidence="3" type="ORF">LHCIRMBIA953_02631</name>
</gene>
<dbReference type="Proteomes" id="UP000017243">
    <property type="component" value="Unassembled WGS sequence"/>
</dbReference>
<evidence type="ECO:0000313" key="2">
    <source>
        <dbReference type="EMBL" id="CDI43276.1"/>
    </source>
</evidence>
<dbReference type="EMBL" id="CBUH010000169">
    <property type="protein sequence ID" value="CDI43276.1"/>
    <property type="molecule type" value="Genomic_DNA"/>
</dbReference>
<evidence type="ECO:0000313" key="4">
    <source>
        <dbReference type="Proteomes" id="UP000017243"/>
    </source>
</evidence>
<name>U4QIP8_LACHE</name>
<proteinExistence type="predicted"/>
<dbReference type="EMBL" id="CBUH010000169">
    <property type="protein sequence ID" value="CDI43358.1"/>
    <property type="molecule type" value="Genomic_DNA"/>
</dbReference>
<accession>U4QIP8</accession>
<feature type="region of interest" description="Disordered" evidence="1">
    <location>
        <begin position="71"/>
        <end position="95"/>
    </location>
</feature>
<evidence type="ECO:0000256" key="1">
    <source>
        <dbReference type="SAM" id="MobiDB-lite"/>
    </source>
</evidence>
<dbReference type="RefSeq" id="WP_023061932.1">
    <property type="nucleotide sequence ID" value="NZ_CBUH010000169.1"/>
</dbReference>
<reference evidence="2 4" key="1">
    <citation type="submission" date="2013-09" db="EMBL/GenBank/DDBJ databases">
        <title>Draft Genome Sequence of five Lactobacillus helveticus strains CIRM-BIA 101T, 103, 104, 951 and 953 isolated from milk product.</title>
        <authorList>
            <person name="Valence F."/>
            <person name="Chuat V."/>
            <person name="Ma L."/>
            <person name="Creno S."/>
            <person name="Falentin H."/>
            <person name="Lortal S."/>
            <person name="Bizet C."/>
            <person name="Clermont D."/>
            <person name="Loux V."/>
            <person name="Bouchier C."/>
            <person name="Cousin S."/>
        </authorList>
    </citation>
    <scope>NUCLEOTIDE SEQUENCE [LARGE SCALE GENOMIC DNA]</scope>
    <source>
        <strain evidence="2 4">CIRM-BIA 953</strain>
    </source>
</reference>
<organism evidence="2 4">
    <name type="scientific">Lactobacillus helveticus CIRM-BIA 953</name>
    <dbReference type="NCBI Taxonomy" id="1226335"/>
    <lineage>
        <taxon>Bacteria</taxon>
        <taxon>Bacillati</taxon>
        <taxon>Bacillota</taxon>
        <taxon>Bacilli</taxon>
        <taxon>Lactobacillales</taxon>
        <taxon>Lactobacillaceae</taxon>
        <taxon>Lactobacillus</taxon>
    </lineage>
</organism>
<comment type="caution">
    <text evidence="2">The sequence shown here is derived from an EMBL/GenBank/DDBJ whole genome shotgun (WGS) entry which is preliminary data.</text>
</comment>